<dbReference type="GO" id="GO:0008757">
    <property type="term" value="F:S-adenosylmethionine-dependent methyltransferase activity"/>
    <property type="evidence" value="ECO:0007669"/>
    <property type="project" value="InterPro"/>
</dbReference>
<dbReference type="InterPro" id="IPR029063">
    <property type="entry name" value="SAM-dependent_MTases_sf"/>
</dbReference>
<dbReference type="EMBL" id="RHHS01000017">
    <property type="protein sequence ID" value="RNB58554.1"/>
    <property type="molecule type" value="Genomic_DNA"/>
</dbReference>
<dbReference type="GO" id="GO:0032259">
    <property type="term" value="P:methylation"/>
    <property type="evidence" value="ECO:0007669"/>
    <property type="project" value="UniProtKB-KW"/>
</dbReference>
<dbReference type="PANTHER" id="PTHR43861">
    <property type="entry name" value="TRANS-ACONITATE 2-METHYLTRANSFERASE-RELATED"/>
    <property type="match status" value="1"/>
</dbReference>
<reference evidence="2 3" key="1">
    <citation type="submission" date="2018-10" db="EMBL/GenBank/DDBJ databases">
        <title>Phylogenomics of Brevibacillus.</title>
        <authorList>
            <person name="Dunlap C."/>
        </authorList>
    </citation>
    <scope>NUCLEOTIDE SEQUENCE [LARGE SCALE GENOMIC DNA]</scope>
    <source>
        <strain evidence="2 3">DSM 100115</strain>
    </source>
</reference>
<protein>
    <submittedName>
        <fullName evidence="2">Class I SAM-dependent methyltransferase</fullName>
    </submittedName>
</protein>
<keyword evidence="2" id="KW-0808">Transferase</keyword>
<evidence type="ECO:0000313" key="2">
    <source>
        <dbReference type="EMBL" id="RNB58554.1"/>
    </source>
</evidence>
<comment type="caution">
    <text evidence="2">The sequence shown here is derived from an EMBL/GenBank/DDBJ whole genome shotgun (WGS) entry which is preliminary data.</text>
</comment>
<feature type="domain" description="Methyltransferase type 11" evidence="1">
    <location>
        <begin position="39"/>
        <end position="134"/>
    </location>
</feature>
<gene>
    <name evidence="2" type="ORF">EDM57_07470</name>
</gene>
<dbReference type="OrthoDB" id="9791837at2"/>
<evidence type="ECO:0000313" key="3">
    <source>
        <dbReference type="Proteomes" id="UP000268829"/>
    </source>
</evidence>
<keyword evidence="3" id="KW-1185">Reference proteome</keyword>
<organism evidence="2 3">
    <name type="scientific">Brevibacillus gelatini</name>
    <dbReference type="NCBI Taxonomy" id="1655277"/>
    <lineage>
        <taxon>Bacteria</taxon>
        <taxon>Bacillati</taxon>
        <taxon>Bacillota</taxon>
        <taxon>Bacilli</taxon>
        <taxon>Bacillales</taxon>
        <taxon>Paenibacillaceae</taxon>
        <taxon>Brevibacillus</taxon>
    </lineage>
</organism>
<dbReference type="RefSeq" id="WP_122904128.1">
    <property type="nucleotide sequence ID" value="NZ_RHHS01000017.1"/>
</dbReference>
<dbReference type="Proteomes" id="UP000268829">
    <property type="component" value="Unassembled WGS sequence"/>
</dbReference>
<dbReference type="SUPFAM" id="SSF53335">
    <property type="entry name" value="S-adenosyl-L-methionine-dependent methyltransferases"/>
    <property type="match status" value="1"/>
</dbReference>
<proteinExistence type="predicted"/>
<dbReference type="AlphaFoldDB" id="A0A3M8B533"/>
<dbReference type="InterPro" id="IPR013216">
    <property type="entry name" value="Methyltransf_11"/>
</dbReference>
<evidence type="ECO:0000259" key="1">
    <source>
        <dbReference type="Pfam" id="PF08241"/>
    </source>
</evidence>
<dbReference type="PANTHER" id="PTHR43861:SF1">
    <property type="entry name" value="TRANS-ACONITATE 2-METHYLTRANSFERASE"/>
    <property type="match status" value="1"/>
</dbReference>
<keyword evidence="2" id="KW-0489">Methyltransferase</keyword>
<dbReference type="Gene3D" id="3.40.50.150">
    <property type="entry name" value="Vaccinia Virus protein VP39"/>
    <property type="match status" value="1"/>
</dbReference>
<dbReference type="Pfam" id="PF08241">
    <property type="entry name" value="Methyltransf_11"/>
    <property type="match status" value="1"/>
</dbReference>
<accession>A0A3M8B533</accession>
<sequence>MKMNFHANENAESYTGREADDTWARTMLSVVDPRGKRVVDIGCGGGIYSKAWAKLGAASVTGVDFSSAMLKTAQKQCADEPRISFVQGDALQTGLPDASADIVFARALIHHLEDLNGFFAEGKRLLAPGGICIIQDRTIDDCAVPASKTHLRGYFFEQFPRLLAVEAKRRPEDRTVQAAMQQAGLADIRLLSLWEVRRVYGNLAELADDLRSRKGRSLLHELADEELEQLVDTICQKFSGQETISEQDRWSIWIGRHV</sequence>
<name>A0A3M8B533_9BACL</name>
<dbReference type="CDD" id="cd02440">
    <property type="entry name" value="AdoMet_MTases"/>
    <property type="match status" value="1"/>
</dbReference>